<accession>A0A8E2E797</accession>
<dbReference type="AlphaFoldDB" id="A0A8E2E797"/>
<keyword evidence="2" id="KW-1185">Reference proteome</keyword>
<dbReference type="Proteomes" id="UP000250266">
    <property type="component" value="Unassembled WGS sequence"/>
</dbReference>
<dbReference type="OrthoDB" id="5092031at2759"/>
<dbReference type="EMBL" id="KV745046">
    <property type="protein sequence ID" value="OCK78657.1"/>
    <property type="molecule type" value="Genomic_DNA"/>
</dbReference>
<proteinExistence type="predicted"/>
<gene>
    <name evidence="1" type="ORF">K432DRAFT_444463</name>
</gene>
<evidence type="ECO:0000313" key="2">
    <source>
        <dbReference type="Proteomes" id="UP000250266"/>
    </source>
</evidence>
<sequence>MSTELGILVGGLWRQWESSTGEDYYEEVATGKTQSNVPTGHEDAAADTWTLDTSKSLRQWRNNRTGRIRRTSPNPAPPRTSYLAPNNIQANLRTVVRVPESHEYRYRRVMMSILKYFFKEADGFDVFQEESRGELSQAEPRADMTVLMILNRPGGSFYAYDFCLVESKKANGNWNDTKIQLSRHCGGTKNESGQVYGIVHIGLYVQFFKAQAGVLTALSNPLHLQNDVNTVTNWFNFMKSSPLPVL</sequence>
<name>A0A8E2E797_9PEZI</name>
<evidence type="ECO:0000313" key="1">
    <source>
        <dbReference type="EMBL" id="OCK78657.1"/>
    </source>
</evidence>
<protein>
    <submittedName>
        <fullName evidence="1">Uncharacterized protein</fullName>
    </submittedName>
</protein>
<organism evidence="1 2">
    <name type="scientific">Lepidopterella palustris CBS 459.81</name>
    <dbReference type="NCBI Taxonomy" id="1314670"/>
    <lineage>
        <taxon>Eukaryota</taxon>
        <taxon>Fungi</taxon>
        <taxon>Dikarya</taxon>
        <taxon>Ascomycota</taxon>
        <taxon>Pezizomycotina</taxon>
        <taxon>Dothideomycetes</taxon>
        <taxon>Pleosporomycetidae</taxon>
        <taxon>Mytilinidiales</taxon>
        <taxon>Argynnaceae</taxon>
        <taxon>Lepidopterella</taxon>
    </lineage>
</organism>
<reference evidence="1 2" key="1">
    <citation type="journal article" date="2016" name="Nat. Commun.">
        <title>Ectomycorrhizal ecology is imprinted in the genome of the dominant symbiotic fungus Cenococcum geophilum.</title>
        <authorList>
            <consortium name="DOE Joint Genome Institute"/>
            <person name="Peter M."/>
            <person name="Kohler A."/>
            <person name="Ohm R.A."/>
            <person name="Kuo A."/>
            <person name="Krutzmann J."/>
            <person name="Morin E."/>
            <person name="Arend M."/>
            <person name="Barry K.W."/>
            <person name="Binder M."/>
            <person name="Choi C."/>
            <person name="Clum A."/>
            <person name="Copeland A."/>
            <person name="Grisel N."/>
            <person name="Haridas S."/>
            <person name="Kipfer T."/>
            <person name="LaButti K."/>
            <person name="Lindquist E."/>
            <person name="Lipzen A."/>
            <person name="Maire R."/>
            <person name="Meier B."/>
            <person name="Mihaltcheva S."/>
            <person name="Molinier V."/>
            <person name="Murat C."/>
            <person name="Poggeler S."/>
            <person name="Quandt C.A."/>
            <person name="Sperisen C."/>
            <person name="Tritt A."/>
            <person name="Tisserant E."/>
            <person name="Crous P.W."/>
            <person name="Henrissat B."/>
            <person name="Nehls U."/>
            <person name="Egli S."/>
            <person name="Spatafora J.W."/>
            <person name="Grigoriev I.V."/>
            <person name="Martin F.M."/>
        </authorList>
    </citation>
    <scope>NUCLEOTIDE SEQUENCE [LARGE SCALE GENOMIC DNA]</scope>
    <source>
        <strain evidence="1 2">CBS 459.81</strain>
    </source>
</reference>